<dbReference type="KEGG" id="nam:NAMH_1075"/>
<dbReference type="InterPro" id="IPR036388">
    <property type="entry name" value="WH-like_DNA-bd_sf"/>
</dbReference>
<dbReference type="AlphaFoldDB" id="B9LA17"/>
<dbReference type="GO" id="GO:0003677">
    <property type="term" value="F:DNA binding"/>
    <property type="evidence" value="ECO:0007669"/>
    <property type="project" value="UniProtKB-KW"/>
</dbReference>
<evidence type="ECO:0000259" key="4">
    <source>
        <dbReference type="PROSITE" id="PS50042"/>
    </source>
</evidence>
<keyword evidence="3" id="KW-0804">Transcription</keyword>
<evidence type="ECO:0000256" key="1">
    <source>
        <dbReference type="ARBA" id="ARBA00023015"/>
    </source>
</evidence>
<dbReference type="EMBL" id="CP001279">
    <property type="protein sequence ID" value="ACM92836.1"/>
    <property type="molecule type" value="Genomic_DNA"/>
</dbReference>
<evidence type="ECO:0000256" key="2">
    <source>
        <dbReference type="ARBA" id="ARBA00023125"/>
    </source>
</evidence>
<feature type="domain" description="Cyclic nucleotide-binding" evidence="4">
    <location>
        <begin position="8"/>
        <end position="111"/>
    </location>
</feature>
<dbReference type="InterPro" id="IPR036390">
    <property type="entry name" value="WH_DNA-bd_sf"/>
</dbReference>
<dbReference type="GO" id="GO:0003700">
    <property type="term" value="F:DNA-binding transcription factor activity"/>
    <property type="evidence" value="ECO:0007669"/>
    <property type="project" value="TreeGrafter"/>
</dbReference>
<dbReference type="InterPro" id="IPR050397">
    <property type="entry name" value="Env_Response_Regulators"/>
</dbReference>
<dbReference type="PROSITE" id="PS50042">
    <property type="entry name" value="CNMP_BINDING_3"/>
    <property type="match status" value="1"/>
</dbReference>
<keyword evidence="7" id="KW-1185">Reference proteome</keyword>
<organism evidence="6 7">
    <name type="scientific">Nautilia profundicola (strain ATCC BAA-1463 / DSM 18972 / AmH)</name>
    <dbReference type="NCBI Taxonomy" id="598659"/>
    <lineage>
        <taxon>Bacteria</taxon>
        <taxon>Pseudomonadati</taxon>
        <taxon>Campylobacterota</taxon>
        <taxon>Epsilonproteobacteria</taxon>
        <taxon>Nautiliales</taxon>
        <taxon>Nautiliaceae</taxon>
        <taxon>Nautilia</taxon>
    </lineage>
</organism>
<dbReference type="PANTHER" id="PTHR24567">
    <property type="entry name" value="CRP FAMILY TRANSCRIPTIONAL REGULATORY PROTEIN"/>
    <property type="match status" value="1"/>
</dbReference>
<dbReference type="OrthoDB" id="9815457at2"/>
<accession>B9LA17</accession>
<evidence type="ECO:0000313" key="7">
    <source>
        <dbReference type="Proteomes" id="UP000000448"/>
    </source>
</evidence>
<dbReference type="SMART" id="SM00100">
    <property type="entry name" value="cNMP"/>
    <property type="match status" value="1"/>
</dbReference>
<dbReference type="InterPro" id="IPR018490">
    <property type="entry name" value="cNMP-bd_dom_sf"/>
</dbReference>
<dbReference type="Gene3D" id="2.60.120.10">
    <property type="entry name" value="Jelly Rolls"/>
    <property type="match status" value="1"/>
</dbReference>
<dbReference type="eggNOG" id="COG0664">
    <property type="taxonomic scope" value="Bacteria"/>
</dbReference>
<name>B9LA17_NAUPA</name>
<dbReference type="Gene3D" id="1.10.10.10">
    <property type="entry name" value="Winged helix-like DNA-binding domain superfamily/Winged helix DNA-binding domain"/>
    <property type="match status" value="1"/>
</dbReference>
<proteinExistence type="predicted"/>
<dbReference type="STRING" id="598659.NAMH_1075"/>
<gene>
    <name evidence="6" type="ordered locus">NAMH_1075</name>
</gene>
<dbReference type="Pfam" id="PF00027">
    <property type="entry name" value="cNMP_binding"/>
    <property type="match status" value="1"/>
</dbReference>
<dbReference type="GO" id="GO:0005829">
    <property type="term" value="C:cytosol"/>
    <property type="evidence" value="ECO:0007669"/>
    <property type="project" value="TreeGrafter"/>
</dbReference>
<dbReference type="PROSITE" id="PS51063">
    <property type="entry name" value="HTH_CRP_2"/>
    <property type="match status" value="1"/>
</dbReference>
<protein>
    <submittedName>
        <fullName evidence="6">Transcriptional regulator</fullName>
    </submittedName>
</protein>
<keyword evidence="1" id="KW-0805">Transcription regulation</keyword>
<dbReference type="Pfam" id="PF13545">
    <property type="entry name" value="HTH_Crp_2"/>
    <property type="match status" value="1"/>
</dbReference>
<dbReference type="Proteomes" id="UP000000448">
    <property type="component" value="Chromosome"/>
</dbReference>
<dbReference type="CDD" id="cd00038">
    <property type="entry name" value="CAP_ED"/>
    <property type="match status" value="1"/>
</dbReference>
<dbReference type="HOGENOM" id="CLU_075053_4_0_7"/>
<dbReference type="RefSeq" id="WP_015901888.1">
    <property type="nucleotide sequence ID" value="NC_012115.1"/>
</dbReference>
<sequence length="211" mass="24529">MELSSLFLFRGLSPEEIKEIEKITIVKNLKKDEIVFYEKENPAYLHLLISGSARVYKVDNKGNELIIHKFFPVSLIAELANFENMPYPANCAMDEDGVILKIEFEKFKKFMKSGDVCFSIMSSLLKKMKFLDGIIQDNLILDTETKIAKFIYDNDEMFGELKQHSIAMLLNIKPETLSRKLKKFKEYGIIENIGSKLVVKNKEKIKEIFKW</sequence>
<dbReference type="PANTHER" id="PTHR24567:SF26">
    <property type="entry name" value="REGULATORY PROTEIN YEIL"/>
    <property type="match status" value="1"/>
</dbReference>
<feature type="domain" description="HTH crp-type" evidence="5">
    <location>
        <begin position="141"/>
        <end position="203"/>
    </location>
</feature>
<dbReference type="InterPro" id="IPR000595">
    <property type="entry name" value="cNMP-bd_dom"/>
</dbReference>
<keyword evidence="2" id="KW-0238">DNA-binding</keyword>
<reference evidence="6 7" key="1">
    <citation type="journal article" date="2009" name="PLoS Genet.">
        <title>Adaptations to submarine hydrothermal environments exemplified by the genome of Nautilia profundicola.</title>
        <authorList>
            <person name="Campbell B.J."/>
            <person name="Smith J.L."/>
            <person name="Hanson T.E."/>
            <person name="Klotz M.G."/>
            <person name="Stein L.Y."/>
            <person name="Lee C.K."/>
            <person name="Wu D."/>
            <person name="Robinson J.M."/>
            <person name="Khouri H.M."/>
            <person name="Eisen J.A."/>
            <person name="Cary S.C."/>
        </authorList>
    </citation>
    <scope>NUCLEOTIDE SEQUENCE [LARGE SCALE GENOMIC DNA]</scope>
    <source>
        <strain evidence="7">ATCC BAA-1463 / DSM 18972 / AmH</strain>
    </source>
</reference>
<dbReference type="SUPFAM" id="SSF51206">
    <property type="entry name" value="cAMP-binding domain-like"/>
    <property type="match status" value="1"/>
</dbReference>
<evidence type="ECO:0000256" key="3">
    <source>
        <dbReference type="ARBA" id="ARBA00023163"/>
    </source>
</evidence>
<dbReference type="SUPFAM" id="SSF46785">
    <property type="entry name" value="Winged helix' DNA-binding domain"/>
    <property type="match status" value="1"/>
</dbReference>
<dbReference type="InterPro" id="IPR014710">
    <property type="entry name" value="RmlC-like_jellyroll"/>
</dbReference>
<dbReference type="InterPro" id="IPR012318">
    <property type="entry name" value="HTH_CRP"/>
</dbReference>
<evidence type="ECO:0000259" key="5">
    <source>
        <dbReference type="PROSITE" id="PS51063"/>
    </source>
</evidence>
<evidence type="ECO:0000313" key="6">
    <source>
        <dbReference type="EMBL" id="ACM92836.1"/>
    </source>
</evidence>